<name>A0A1T4NQ50_9HYPH</name>
<dbReference type="RefSeq" id="WP_078707532.1">
    <property type="nucleotide sequence ID" value="NZ_FUXL01000003.1"/>
</dbReference>
<dbReference type="Proteomes" id="UP000190135">
    <property type="component" value="Unassembled WGS sequence"/>
</dbReference>
<accession>A0A1T4NQ50</accession>
<reference evidence="3" key="1">
    <citation type="submission" date="2017-02" db="EMBL/GenBank/DDBJ databases">
        <authorList>
            <person name="Varghese N."/>
            <person name="Submissions S."/>
        </authorList>
    </citation>
    <scope>NUCLEOTIDE SEQUENCE [LARGE SCALE GENOMIC DNA]</scope>
    <source>
        <strain evidence="3">USBA 369</strain>
    </source>
</reference>
<dbReference type="STRING" id="1365950.SAMN05428963_103122"/>
<protein>
    <submittedName>
        <fullName evidence="2">Uncharacterized conserved protein</fullName>
    </submittedName>
</protein>
<evidence type="ECO:0000313" key="3">
    <source>
        <dbReference type="Proteomes" id="UP000190135"/>
    </source>
</evidence>
<dbReference type="OrthoDB" id="14727at2"/>
<dbReference type="Pfam" id="PF04214">
    <property type="entry name" value="DUF411"/>
    <property type="match status" value="1"/>
</dbReference>
<gene>
    <name evidence="2" type="ORF">SAMN05428963_103122</name>
</gene>
<dbReference type="EMBL" id="FUXL01000003">
    <property type="protein sequence ID" value="SJZ81186.1"/>
    <property type="molecule type" value="Genomic_DNA"/>
</dbReference>
<evidence type="ECO:0000256" key="1">
    <source>
        <dbReference type="SAM" id="SignalP"/>
    </source>
</evidence>
<evidence type="ECO:0000313" key="2">
    <source>
        <dbReference type="EMBL" id="SJZ81186.1"/>
    </source>
</evidence>
<dbReference type="AlphaFoldDB" id="A0A1T4NQ50"/>
<organism evidence="2 3">
    <name type="scientific">Consotaella salsifontis</name>
    <dbReference type="NCBI Taxonomy" id="1365950"/>
    <lineage>
        <taxon>Bacteria</taxon>
        <taxon>Pseudomonadati</taxon>
        <taxon>Pseudomonadota</taxon>
        <taxon>Alphaproteobacteria</taxon>
        <taxon>Hyphomicrobiales</taxon>
        <taxon>Aurantimonadaceae</taxon>
        <taxon>Consotaella</taxon>
    </lineage>
</organism>
<dbReference type="InterPro" id="IPR007332">
    <property type="entry name" value="DUF411"/>
</dbReference>
<feature type="signal peptide" evidence="1">
    <location>
        <begin position="1"/>
        <end position="27"/>
    </location>
</feature>
<proteinExistence type="predicted"/>
<feature type="chain" id="PRO_5013182413" evidence="1">
    <location>
        <begin position="28"/>
        <end position="152"/>
    </location>
</feature>
<keyword evidence="1" id="KW-0732">Signal</keyword>
<sequence>MTSTLKRALAGAILLTTAVAAAGPALGAGKMLKVFSAEGCECCHLWIAHMKSAGFSVNGEVIDYNRLDTMKQEAGLEPEQTSCHTAFIDGYVIEGHVPAREVERLLAERPNARGLAAPGMPAAAPGMDMGDDPYDVLLIHKDGTSEVYASYR</sequence>
<keyword evidence="3" id="KW-1185">Reference proteome</keyword>